<evidence type="ECO:0000313" key="3">
    <source>
        <dbReference type="Proteomes" id="UP000238296"/>
    </source>
</evidence>
<proteinExistence type="predicted"/>
<dbReference type="AlphaFoldDB" id="A0A2S8BIN3"/>
<dbReference type="Proteomes" id="UP000238296">
    <property type="component" value="Unassembled WGS sequence"/>
</dbReference>
<sequence length="35" mass="3673">MAENGRTPDLDAVARSNRFLDAPAAAEPAAETQES</sequence>
<dbReference type="EMBL" id="PPEA01000470">
    <property type="protein sequence ID" value="PQM46540.1"/>
    <property type="molecule type" value="Genomic_DNA"/>
</dbReference>
<organism evidence="2 3">
    <name type="scientific">Mycobacterium talmoniae</name>
    <dbReference type="NCBI Taxonomy" id="1858794"/>
    <lineage>
        <taxon>Bacteria</taxon>
        <taxon>Bacillati</taxon>
        <taxon>Actinomycetota</taxon>
        <taxon>Actinomycetes</taxon>
        <taxon>Mycobacteriales</taxon>
        <taxon>Mycobacteriaceae</taxon>
        <taxon>Mycobacterium</taxon>
    </lineage>
</organism>
<comment type="caution">
    <text evidence="2">The sequence shown here is derived from an EMBL/GenBank/DDBJ whole genome shotgun (WGS) entry which is preliminary data.</text>
</comment>
<feature type="region of interest" description="Disordered" evidence="1">
    <location>
        <begin position="1"/>
        <end position="35"/>
    </location>
</feature>
<gene>
    <name evidence="2" type="ORF">C1Y40_03285</name>
</gene>
<evidence type="ECO:0000256" key="1">
    <source>
        <dbReference type="SAM" id="MobiDB-lite"/>
    </source>
</evidence>
<name>A0A2S8BIN3_9MYCO</name>
<protein>
    <submittedName>
        <fullName evidence="2">Uncharacterized protein</fullName>
    </submittedName>
</protein>
<reference evidence="2 3" key="1">
    <citation type="journal article" date="2017" name="Int. J. Syst. Evol. Microbiol.">
        <title>Mycobacterium talmoniae sp. nov., a slowly growing mycobacterium isolated from human respiratory samples.</title>
        <authorList>
            <person name="Davidson R.M."/>
            <person name="DeGroote M.A."/>
            <person name="Marola J.L."/>
            <person name="Buss S."/>
            <person name="Jones V."/>
            <person name="McNeil M.R."/>
            <person name="Freifeld A.G."/>
            <person name="Elaine Epperson L."/>
            <person name="Hasan N.A."/>
            <person name="Jackson M."/>
            <person name="Iwen P.C."/>
            <person name="Salfinger M."/>
            <person name="Strong M."/>
        </authorList>
    </citation>
    <scope>NUCLEOTIDE SEQUENCE [LARGE SCALE GENOMIC DNA]</scope>
    <source>
        <strain evidence="2 3">ATCC BAA-2683</strain>
    </source>
</reference>
<evidence type="ECO:0000313" key="2">
    <source>
        <dbReference type="EMBL" id="PQM46540.1"/>
    </source>
</evidence>
<feature type="compositionally biased region" description="Low complexity" evidence="1">
    <location>
        <begin position="22"/>
        <end position="35"/>
    </location>
</feature>
<dbReference type="Gene3D" id="6.10.250.1300">
    <property type="match status" value="1"/>
</dbReference>
<accession>A0A2S8BIN3</accession>